<keyword evidence="4" id="KW-1185">Reference proteome</keyword>
<dbReference type="CDD" id="cd01647">
    <property type="entry name" value="RT_LTR"/>
    <property type="match status" value="1"/>
</dbReference>
<dbReference type="EMBL" id="JACTAM010001335">
    <property type="protein sequence ID" value="KAI2646432.1"/>
    <property type="molecule type" value="Genomic_DNA"/>
</dbReference>
<dbReference type="InterPro" id="IPR050951">
    <property type="entry name" value="Retrovirus_Pol_polyprotein"/>
</dbReference>
<keyword evidence="1" id="KW-0511">Multifunctional enzyme</keyword>
<dbReference type="SUPFAM" id="SSF56672">
    <property type="entry name" value="DNA/RNA polymerases"/>
    <property type="match status" value="1"/>
</dbReference>
<dbReference type="Gene3D" id="3.10.10.10">
    <property type="entry name" value="HIV Type 1 Reverse Transcriptase, subunit A, domain 1"/>
    <property type="match status" value="1"/>
</dbReference>
<sequence>MAPGKELPGAQPPGKDCLVPNYLKDKISSVHPRAPGDGGVYSRSAKARIHPTIPLSGRFEHLLRGQEGWRFTSLHRLRQLNSQIIQQPYPLPLVPAALEEHCGARVFTKLDLRSAYNLVRLRAGNKWKTAFITPTGHYGYRAKHHQHVQQVLQKLCEHSLYLKLEKCEFHQPSVQFLGYNISAEGVQMDQGKVNAIQEWPQPSSVKELQCFLGFSNFYRRFIKGYSSITAPLTSLLRVKPKHLTWNPAANGAFQWLKTIFSTTPLLHHPDPERPFTVEVDASTLSPGEQNYDVGNRELLAIKLALEEW</sequence>
<dbReference type="InterPro" id="IPR043502">
    <property type="entry name" value="DNA/RNA_pol_sf"/>
</dbReference>
<organism evidence="3 4">
    <name type="scientific">Labeo rohita</name>
    <name type="common">Indian major carp</name>
    <name type="synonym">Cyprinus rohita</name>
    <dbReference type="NCBI Taxonomy" id="84645"/>
    <lineage>
        <taxon>Eukaryota</taxon>
        <taxon>Metazoa</taxon>
        <taxon>Chordata</taxon>
        <taxon>Craniata</taxon>
        <taxon>Vertebrata</taxon>
        <taxon>Euteleostomi</taxon>
        <taxon>Actinopterygii</taxon>
        <taxon>Neopterygii</taxon>
        <taxon>Teleostei</taxon>
        <taxon>Ostariophysi</taxon>
        <taxon>Cypriniformes</taxon>
        <taxon>Cyprinidae</taxon>
        <taxon>Labeoninae</taxon>
        <taxon>Labeonini</taxon>
        <taxon>Labeo</taxon>
    </lineage>
</organism>
<gene>
    <name evidence="3" type="ORF">H4Q32_028830</name>
</gene>
<dbReference type="Proteomes" id="UP000830375">
    <property type="component" value="Unassembled WGS sequence"/>
</dbReference>
<feature type="domain" description="Reverse transcriptase/retrotransposon-derived protein RNase H-like" evidence="2">
    <location>
        <begin position="245"/>
        <end position="284"/>
    </location>
</feature>
<name>A0ABQ8L6W7_LABRO</name>
<accession>A0ABQ8L6W7</accession>
<evidence type="ECO:0000259" key="2">
    <source>
        <dbReference type="Pfam" id="PF17919"/>
    </source>
</evidence>
<evidence type="ECO:0000313" key="4">
    <source>
        <dbReference type="Proteomes" id="UP000830375"/>
    </source>
</evidence>
<reference evidence="3 4" key="1">
    <citation type="submission" date="2022-01" db="EMBL/GenBank/DDBJ databases">
        <title>A high-quality chromosome-level genome assembly of rohu carp, Labeo rohita.</title>
        <authorList>
            <person name="Arick M.A. II"/>
            <person name="Hsu C.-Y."/>
            <person name="Magbanua Z."/>
            <person name="Pechanova O."/>
            <person name="Grover C."/>
            <person name="Miller E."/>
            <person name="Thrash A."/>
            <person name="Ezzel L."/>
            <person name="Alam S."/>
            <person name="Benzie J."/>
            <person name="Hamilton M."/>
            <person name="Karsi A."/>
            <person name="Lawrence M.L."/>
            <person name="Peterson D.G."/>
        </authorList>
    </citation>
    <scope>NUCLEOTIDE SEQUENCE [LARGE SCALE GENOMIC DNA]</scope>
    <source>
        <strain evidence="4">BAU-BD-2019</strain>
        <tissue evidence="3">Blood</tissue>
    </source>
</reference>
<proteinExistence type="predicted"/>
<dbReference type="PANTHER" id="PTHR37984:SF5">
    <property type="entry name" value="PROTEIN NYNRIN-LIKE"/>
    <property type="match status" value="1"/>
</dbReference>
<evidence type="ECO:0000313" key="3">
    <source>
        <dbReference type="EMBL" id="KAI2646432.1"/>
    </source>
</evidence>
<dbReference type="PANTHER" id="PTHR37984">
    <property type="entry name" value="PROTEIN CBG26694"/>
    <property type="match status" value="1"/>
</dbReference>
<protein>
    <submittedName>
        <fullName evidence="3">Transposon Tf2-6 polyprotein</fullName>
    </submittedName>
</protein>
<dbReference type="InterPro" id="IPR043128">
    <property type="entry name" value="Rev_trsase/Diguanyl_cyclase"/>
</dbReference>
<dbReference type="Gene3D" id="3.30.70.270">
    <property type="match status" value="3"/>
</dbReference>
<dbReference type="Pfam" id="PF17919">
    <property type="entry name" value="RT_RNaseH_2"/>
    <property type="match status" value="1"/>
</dbReference>
<dbReference type="InterPro" id="IPR041577">
    <property type="entry name" value="RT_RNaseH_2"/>
</dbReference>
<comment type="caution">
    <text evidence="3">The sequence shown here is derived from an EMBL/GenBank/DDBJ whole genome shotgun (WGS) entry which is preliminary data.</text>
</comment>
<evidence type="ECO:0000256" key="1">
    <source>
        <dbReference type="ARBA" id="ARBA00023268"/>
    </source>
</evidence>